<keyword evidence="1" id="KW-1133">Transmembrane helix</keyword>
<feature type="transmembrane region" description="Helical" evidence="1">
    <location>
        <begin position="62"/>
        <end position="86"/>
    </location>
</feature>
<evidence type="ECO:0000313" key="2">
    <source>
        <dbReference type="EMBL" id="TPW74789.1"/>
    </source>
</evidence>
<dbReference type="AlphaFoldDB" id="A0A506Y310"/>
<feature type="transmembrane region" description="Helical" evidence="1">
    <location>
        <begin position="107"/>
        <end position="125"/>
    </location>
</feature>
<sequence>MTAQNLISIALGLALVVYIGYRQSTWQNLTARSNWLMPAILGVVGLGLLVKSTPAAAFTAQGLGLLLLELALSLAIGVVMGVITRFRNVDGHVVDRRGQAIEWQTRTGWVGAALFFALIAVRIGIDVWAGSMGFGALVASTGAILLVIGANRLVRAGVIQLRLARHQELTGVGAA</sequence>
<dbReference type="RefSeq" id="WP_141164420.1">
    <property type="nucleotide sequence ID" value="NZ_VHQG01000004.1"/>
</dbReference>
<comment type="caution">
    <text evidence="2">The sequence shown here is derived from an EMBL/GenBank/DDBJ whole genome shotgun (WGS) entry which is preliminary data.</text>
</comment>
<dbReference type="Proteomes" id="UP000316252">
    <property type="component" value="Unassembled WGS sequence"/>
</dbReference>
<accession>A0A506Y310</accession>
<feature type="transmembrane region" description="Helical" evidence="1">
    <location>
        <begin position="131"/>
        <end position="154"/>
    </location>
</feature>
<keyword evidence="1" id="KW-0812">Transmembrane</keyword>
<organism evidence="2 3">
    <name type="scientific">Schumannella soli</name>
    <dbReference type="NCBI Taxonomy" id="2590779"/>
    <lineage>
        <taxon>Bacteria</taxon>
        <taxon>Bacillati</taxon>
        <taxon>Actinomycetota</taxon>
        <taxon>Actinomycetes</taxon>
        <taxon>Micrococcales</taxon>
        <taxon>Microbacteriaceae</taxon>
        <taxon>Schumannella</taxon>
    </lineage>
</organism>
<dbReference type="OrthoDB" id="4878571at2"/>
<name>A0A506Y310_9MICO</name>
<feature type="transmembrane region" description="Helical" evidence="1">
    <location>
        <begin position="33"/>
        <end position="50"/>
    </location>
</feature>
<feature type="transmembrane region" description="Helical" evidence="1">
    <location>
        <begin position="6"/>
        <end position="21"/>
    </location>
</feature>
<proteinExistence type="predicted"/>
<evidence type="ECO:0008006" key="4">
    <source>
        <dbReference type="Google" id="ProtNLM"/>
    </source>
</evidence>
<dbReference type="EMBL" id="VHQG01000004">
    <property type="protein sequence ID" value="TPW74789.1"/>
    <property type="molecule type" value="Genomic_DNA"/>
</dbReference>
<gene>
    <name evidence="2" type="ORF">FJ657_14545</name>
</gene>
<reference evidence="2 3" key="1">
    <citation type="submission" date="2019-06" db="EMBL/GenBank/DDBJ databases">
        <authorList>
            <person name="Li F."/>
        </authorList>
    </citation>
    <scope>NUCLEOTIDE SEQUENCE [LARGE SCALE GENOMIC DNA]</scope>
    <source>
        <strain evidence="2 3">10F1D-1</strain>
    </source>
</reference>
<keyword evidence="1" id="KW-0472">Membrane</keyword>
<keyword evidence="3" id="KW-1185">Reference proteome</keyword>
<evidence type="ECO:0000256" key="1">
    <source>
        <dbReference type="SAM" id="Phobius"/>
    </source>
</evidence>
<protein>
    <recommendedName>
        <fullName evidence="4">DUF1453 family protein</fullName>
    </recommendedName>
</protein>
<evidence type="ECO:0000313" key="3">
    <source>
        <dbReference type="Proteomes" id="UP000316252"/>
    </source>
</evidence>